<organism evidence="5 6">
    <name type="scientific">Aquimarina algiphila</name>
    <dbReference type="NCBI Taxonomy" id="2047982"/>
    <lineage>
        <taxon>Bacteria</taxon>
        <taxon>Pseudomonadati</taxon>
        <taxon>Bacteroidota</taxon>
        <taxon>Flavobacteriia</taxon>
        <taxon>Flavobacteriales</taxon>
        <taxon>Flavobacteriaceae</taxon>
        <taxon>Aquimarina</taxon>
    </lineage>
</organism>
<dbReference type="SMART" id="SM00342">
    <property type="entry name" value="HTH_ARAC"/>
    <property type="match status" value="1"/>
</dbReference>
<dbReference type="GO" id="GO:0003700">
    <property type="term" value="F:DNA-binding transcription factor activity"/>
    <property type="evidence" value="ECO:0007669"/>
    <property type="project" value="InterPro"/>
</dbReference>
<dbReference type="Gene3D" id="1.10.10.60">
    <property type="entry name" value="Homeodomain-like"/>
    <property type="match status" value="1"/>
</dbReference>
<feature type="domain" description="HTH araC/xylS-type" evidence="4">
    <location>
        <begin position="193"/>
        <end position="291"/>
    </location>
</feature>
<dbReference type="Pfam" id="PF12833">
    <property type="entry name" value="HTH_18"/>
    <property type="match status" value="1"/>
</dbReference>
<evidence type="ECO:0000256" key="2">
    <source>
        <dbReference type="ARBA" id="ARBA00023125"/>
    </source>
</evidence>
<dbReference type="PROSITE" id="PS01124">
    <property type="entry name" value="HTH_ARAC_FAMILY_2"/>
    <property type="match status" value="1"/>
</dbReference>
<reference evidence="5 6" key="1">
    <citation type="submission" date="2019-07" db="EMBL/GenBank/DDBJ databases">
        <title>The draft genome sequence of Aquimarina algiphila M91.</title>
        <authorList>
            <person name="Meng X."/>
        </authorList>
    </citation>
    <scope>NUCLEOTIDE SEQUENCE [LARGE SCALE GENOMIC DNA]</scope>
    <source>
        <strain evidence="5 6">M91</strain>
    </source>
</reference>
<dbReference type="InterPro" id="IPR009057">
    <property type="entry name" value="Homeodomain-like_sf"/>
</dbReference>
<dbReference type="OrthoDB" id="1096411at2"/>
<keyword evidence="1" id="KW-0805">Transcription regulation</keyword>
<dbReference type="PANTHER" id="PTHR43280:SF32">
    <property type="entry name" value="TRANSCRIPTIONAL REGULATORY PROTEIN"/>
    <property type="match status" value="1"/>
</dbReference>
<dbReference type="SUPFAM" id="SSF51215">
    <property type="entry name" value="Regulatory protein AraC"/>
    <property type="match status" value="1"/>
</dbReference>
<dbReference type="EMBL" id="VLNR01000026">
    <property type="protein sequence ID" value="TSE08098.1"/>
    <property type="molecule type" value="Genomic_DNA"/>
</dbReference>
<dbReference type="RefSeq" id="WP_143916803.1">
    <property type="nucleotide sequence ID" value="NZ_CANMIK010000015.1"/>
</dbReference>
<dbReference type="PANTHER" id="PTHR43280">
    <property type="entry name" value="ARAC-FAMILY TRANSCRIPTIONAL REGULATOR"/>
    <property type="match status" value="1"/>
</dbReference>
<keyword evidence="3" id="KW-0804">Transcription</keyword>
<evidence type="ECO:0000256" key="1">
    <source>
        <dbReference type="ARBA" id="ARBA00023015"/>
    </source>
</evidence>
<evidence type="ECO:0000313" key="5">
    <source>
        <dbReference type="EMBL" id="TSE08098.1"/>
    </source>
</evidence>
<accession>A0A554VJK3</accession>
<sequence length="293" mass="34829">MSKEIPNISFKTQYPEIKGIEIFLFEDLIERKDNLDHNPEKAHQLEFYMLAFYTSGTMQHLVDFTWHEVQENTIVYLVKGQVNAFNFKKNVKGFIILFTEEYFNERLNHLPSDAVIRLFTSHLFSPKIKIPESSSVNNYIQLLYKEFYDEDDSQYNKKNIINYLYNILFSKLEQLQQYQTFYLKDSGKLNTFLKFKSLLENNFYKSRNADFYASELHISYKHLNTICKEIINITAKKFIDEFIILKAKRSLINSSIKSTQLAFSMGFEESSNFVKYFKKHTGLTPNMFKKLHD</sequence>
<protein>
    <submittedName>
        <fullName evidence="5">AraC family transcriptional regulator</fullName>
    </submittedName>
</protein>
<comment type="caution">
    <text evidence="5">The sequence shown here is derived from an EMBL/GenBank/DDBJ whole genome shotgun (WGS) entry which is preliminary data.</text>
</comment>
<evidence type="ECO:0000259" key="4">
    <source>
        <dbReference type="PROSITE" id="PS01124"/>
    </source>
</evidence>
<evidence type="ECO:0000313" key="6">
    <source>
        <dbReference type="Proteomes" id="UP000318833"/>
    </source>
</evidence>
<dbReference type="GO" id="GO:0043565">
    <property type="term" value="F:sequence-specific DNA binding"/>
    <property type="evidence" value="ECO:0007669"/>
    <property type="project" value="InterPro"/>
</dbReference>
<dbReference type="InterPro" id="IPR037923">
    <property type="entry name" value="HTH-like"/>
</dbReference>
<dbReference type="Proteomes" id="UP000318833">
    <property type="component" value="Unassembled WGS sequence"/>
</dbReference>
<keyword evidence="2" id="KW-0238">DNA-binding</keyword>
<dbReference type="SUPFAM" id="SSF46689">
    <property type="entry name" value="Homeodomain-like"/>
    <property type="match status" value="1"/>
</dbReference>
<gene>
    <name evidence="5" type="ORF">FOF46_13650</name>
</gene>
<proteinExistence type="predicted"/>
<name>A0A554VJK3_9FLAO</name>
<keyword evidence="6" id="KW-1185">Reference proteome</keyword>
<dbReference type="InterPro" id="IPR018060">
    <property type="entry name" value="HTH_AraC"/>
</dbReference>
<evidence type="ECO:0000256" key="3">
    <source>
        <dbReference type="ARBA" id="ARBA00023163"/>
    </source>
</evidence>
<dbReference type="AlphaFoldDB" id="A0A554VJK3"/>